<evidence type="ECO:0000313" key="15">
    <source>
        <dbReference type="Proteomes" id="UP000887116"/>
    </source>
</evidence>
<keyword evidence="4 10" id="KW-0812">Transmembrane</keyword>
<dbReference type="CDD" id="cd15390">
    <property type="entry name" value="7tmA_TACR"/>
    <property type="match status" value="1"/>
</dbReference>
<dbReference type="Proteomes" id="UP000887116">
    <property type="component" value="Unassembled WGS sequence"/>
</dbReference>
<evidence type="ECO:0000256" key="6">
    <source>
        <dbReference type="ARBA" id="ARBA00023040"/>
    </source>
</evidence>
<dbReference type="PROSITE" id="PS00237">
    <property type="entry name" value="G_PROTEIN_RECEP_F1_1"/>
    <property type="match status" value="1"/>
</dbReference>
<feature type="region of interest" description="Disordered" evidence="11">
    <location>
        <begin position="379"/>
        <end position="403"/>
    </location>
</feature>
<comment type="similarity">
    <text evidence="2 10">Belongs to the G-protein coupled receptor 1 family.</text>
</comment>
<comment type="caution">
    <text evidence="14">The sequence shown here is derived from an EMBL/GenBank/DDBJ whole genome shotgun (WGS) entry which is preliminary data.</text>
</comment>
<dbReference type="GO" id="GO:0005886">
    <property type="term" value="C:plasma membrane"/>
    <property type="evidence" value="ECO:0007669"/>
    <property type="project" value="UniProtKB-SubCell"/>
</dbReference>
<dbReference type="InterPro" id="IPR001681">
    <property type="entry name" value="Neurokn_rcpt"/>
</dbReference>
<feature type="transmembrane region" description="Helical" evidence="12">
    <location>
        <begin position="148"/>
        <end position="169"/>
    </location>
</feature>
<dbReference type="InterPro" id="IPR017452">
    <property type="entry name" value="GPCR_Rhodpsn_7TM"/>
</dbReference>
<keyword evidence="6 10" id="KW-0297">G-protein coupled receptor</keyword>
<evidence type="ECO:0000256" key="9">
    <source>
        <dbReference type="ARBA" id="ARBA00023224"/>
    </source>
</evidence>
<dbReference type="SUPFAM" id="SSF81321">
    <property type="entry name" value="Family A G protein-coupled receptor-like"/>
    <property type="match status" value="1"/>
</dbReference>
<evidence type="ECO:0000313" key="14">
    <source>
        <dbReference type="EMBL" id="GFR10329.1"/>
    </source>
</evidence>
<feature type="transmembrane region" description="Helical" evidence="12">
    <location>
        <begin position="71"/>
        <end position="93"/>
    </location>
</feature>
<feature type="transmembrane region" description="Helical" evidence="12">
    <location>
        <begin position="202"/>
        <end position="225"/>
    </location>
</feature>
<reference evidence="14" key="1">
    <citation type="submission" date="2020-07" db="EMBL/GenBank/DDBJ databases">
        <title>Multicomponent nature underlies the extraordinary mechanical properties of spider dragline silk.</title>
        <authorList>
            <person name="Kono N."/>
            <person name="Nakamura H."/>
            <person name="Mori M."/>
            <person name="Yoshida Y."/>
            <person name="Ohtoshi R."/>
            <person name="Malay A.D."/>
            <person name="Moran D.A.P."/>
            <person name="Tomita M."/>
            <person name="Numata K."/>
            <person name="Arakawa K."/>
        </authorList>
    </citation>
    <scope>NUCLEOTIDE SEQUENCE</scope>
</reference>
<feature type="transmembrane region" description="Helical" evidence="12">
    <location>
        <begin position="298"/>
        <end position="316"/>
    </location>
</feature>
<sequence length="403" mass="46896">MDDFMEINESIVVNNATEEVPDRNVFILPWWQQLIWTLIFGSMIFVATGGNVIVMWIVLAHKRMRSVTNYFLVNLSLADTMVSTLNVIFNFIYMLDGHWPFGEAYCKISNFIAIVSVAASVFTLMAISIDRYMAIMHPLKPRMSRTTTLNITVWIWILSVILSFPNLLYSVTRIETFVNGDHRVICYMEWPDGPMTQSDDEYIYNVVILVVTYVLPITSMTFTYFRVGRELWGSQSIGECTQKQKESVKSKRKIVKMMIVVVVIFAVCWLPYHVYFLLAHHLPWIITVSNVQHTYLSIYWLAMSNSMYNPIIYCWMNSRFRQGFKRVFCCCKWKEEHVNPFEKRNFATVRHSYSEPYTETRVTINGNTNLALHTVTESLNGSHTSSTPFLTPKTPRAERFSNV</sequence>
<evidence type="ECO:0000256" key="4">
    <source>
        <dbReference type="ARBA" id="ARBA00022692"/>
    </source>
</evidence>
<evidence type="ECO:0000259" key="13">
    <source>
        <dbReference type="PROSITE" id="PS50262"/>
    </source>
</evidence>
<evidence type="ECO:0000256" key="11">
    <source>
        <dbReference type="SAM" id="MobiDB-lite"/>
    </source>
</evidence>
<keyword evidence="7 12" id="KW-0472">Membrane</keyword>
<feature type="transmembrane region" description="Helical" evidence="12">
    <location>
        <begin position="34"/>
        <end position="59"/>
    </location>
</feature>
<dbReference type="PANTHER" id="PTHR46925:SF2">
    <property type="entry name" value="G-PROTEIN COUPLED RECEPTOR TKR-1-RELATED"/>
    <property type="match status" value="1"/>
</dbReference>
<feature type="compositionally biased region" description="Polar residues" evidence="11">
    <location>
        <begin position="379"/>
        <end position="389"/>
    </location>
</feature>
<dbReference type="GO" id="GO:0004995">
    <property type="term" value="F:tachykinin receptor activity"/>
    <property type="evidence" value="ECO:0007669"/>
    <property type="project" value="InterPro"/>
</dbReference>
<evidence type="ECO:0000256" key="5">
    <source>
        <dbReference type="ARBA" id="ARBA00022989"/>
    </source>
</evidence>
<comment type="subcellular location">
    <subcellularLocation>
        <location evidence="1">Cell membrane</location>
        <topology evidence="1">Multi-pass membrane protein</topology>
    </subcellularLocation>
</comment>
<gene>
    <name evidence="14" type="primary">TkR99D</name>
    <name evidence="14" type="ORF">TNCT_87071</name>
</gene>
<keyword evidence="9 10" id="KW-0807">Transducer</keyword>
<proteinExistence type="inferred from homology"/>
<dbReference type="EMBL" id="BMAO01016680">
    <property type="protein sequence ID" value="GFR10329.1"/>
    <property type="molecule type" value="Genomic_DNA"/>
</dbReference>
<keyword evidence="8 10" id="KW-0675">Receptor</keyword>
<evidence type="ECO:0000256" key="2">
    <source>
        <dbReference type="ARBA" id="ARBA00010663"/>
    </source>
</evidence>
<dbReference type="Pfam" id="PF00001">
    <property type="entry name" value="7tm_1"/>
    <property type="match status" value="1"/>
</dbReference>
<keyword evidence="15" id="KW-1185">Reference proteome</keyword>
<name>A0A8X6LK48_TRICU</name>
<feature type="transmembrane region" description="Helical" evidence="12">
    <location>
        <begin position="254"/>
        <end position="278"/>
    </location>
</feature>
<keyword evidence="5 12" id="KW-1133">Transmembrane helix</keyword>
<dbReference type="InterPro" id="IPR000276">
    <property type="entry name" value="GPCR_Rhodpsn"/>
</dbReference>
<evidence type="ECO:0000256" key="1">
    <source>
        <dbReference type="ARBA" id="ARBA00004651"/>
    </source>
</evidence>
<dbReference type="PANTHER" id="PTHR46925">
    <property type="entry name" value="G-PROTEIN COUPLED RECEPTOR TKR-1-RELATED"/>
    <property type="match status" value="1"/>
</dbReference>
<evidence type="ECO:0000256" key="10">
    <source>
        <dbReference type="RuleBase" id="RU000688"/>
    </source>
</evidence>
<dbReference type="SMART" id="SM01381">
    <property type="entry name" value="7TM_GPCR_Srsx"/>
    <property type="match status" value="1"/>
</dbReference>
<evidence type="ECO:0000256" key="7">
    <source>
        <dbReference type="ARBA" id="ARBA00023136"/>
    </source>
</evidence>
<keyword evidence="3" id="KW-1003">Cell membrane</keyword>
<organism evidence="14 15">
    <name type="scientific">Trichonephila clavata</name>
    <name type="common">Joro spider</name>
    <name type="synonym">Nephila clavata</name>
    <dbReference type="NCBI Taxonomy" id="2740835"/>
    <lineage>
        <taxon>Eukaryota</taxon>
        <taxon>Metazoa</taxon>
        <taxon>Ecdysozoa</taxon>
        <taxon>Arthropoda</taxon>
        <taxon>Chelicerata</taxon>
        <taxon>Arachnida</taxon>
        <taxon>Araneae</taxon>
        <taxon>Araneomorphae</taxon>
        <taxon>Entelegynae</taxon>
        <taxon>Araneoidea</taxon>
        <taxon>Nephilidae</taxon>
        <taxon>Trichonephila</taxon>
    </lineage>
</organism>
<dbReference type="Gene3D" id="1.20.1070.10">
    <property type="entry name" value="Rhodopsin 7-helix transmembrane proteins"/>
    <property type="match status" value="1"/>
</dbReference>
<dbReference type="PROSITE" id="PS50262">
    <property type="entry name" value="G_PROTEIN_RECEP_F1_2"/>
    <property type="match status" value="1"/>
</dbReference>
<evidence type="ECO:0000256" key="8">
    <source>
        <dbReference type="ARBA" id="ARBA00023170"/>
    </source>
</evidence>
<protein>
    <submittedName>
        <fullName evidence="14">Tachykinin-like peptides receptor 99D</fullName>
    </submittedName>
</protein>
<dbReference type="PRINTS" id="PR00237">
    <property type="entry name" value="GPCRRHODOPSN"/>
</dbReference>
<evidence type="ECO:0000256" key="12">
    <source>
        <dbReference type="SAM" id="Phobius"/>
    </source>
</evidence>
<dbReference type="PRINTS" id="PR00244">
    <property type="entry name" value="NEUROKININR"/>
</dbReference>
<evidence type="ECO:0000256" key="3">
    <source>
        <dbReference type="ARBA" id="ARBA00022475"/>
    </source>
</evidence>
<dbReference type="OrthoDB" id="5981855at2759"/>
<dbReference type="FunFam" id="1.20.1070.10:FF:000291">
    <property type="entry name" value="Predicted protein"/>
    <property type="match status" value="1"/>
</dbReference>
<dbReference type="AlphaFoldDB" id="A0A8X6LK48"/>
<feature type="transmembrane region" description="Helical" evidence="12">
    <location>
        <begin position="108"/>
        <end position="127"/>
    </location>
</feature>
<accession>A0A8X6LK48</accession>
<feature type="domain" description="G-protein coupled receptors family 1 profile" evidence="13">
    <location>
        <begin position="50"/>
        <end position="313"/>
    </location>
</feature>